<dbReference type="Pfam" id="PF13328">
    <property type="entry name" value="HD_4"/>
    <property type="match status" value="1"/>
</dbReference>
<dbReference type="PANTHER" id="PTHR46246">
    <property type="entry name" value="GUANOSINE-3',5'-BIS(DIPHOSPHATE) 3'-PYROPHOSPHOHYDROLASE MESH1"/>
    <property type="match status" value="1"/>
</dbReference>
<accession>A0A926HT59</accession>
<name>A0A926HT59_9FIRM</name>
<gene>
    <name evidence="1" type="ORF">H8695_02340</name>
</gene>
<dbReference type="GO" id="GO:0008893">
    <property type="term" value="F:guanosine-3',5'-bis(diphosphate) 3'-diphosphatase activity"/>
    <property type="evidence" value="ECO:0007669"/>
    <property type="project" value="TreeGrafter"/>
</dbReference>
<dbReference type="EMBL" id="JACRSP010000001">
    <property type="protein sequence ID" value="MBC8535534.1"/>
    <property type="molecule type" value="Genomic_DNA"/>
</dbReference>
<dbReference type="Gene3D" id="1.10.3210.10">
    <property type="entry name" value="Hypothetical protein af1432"/>
    <property type="match status" value="1"/>
</dbReference>
<dbReference type="AlphaFoldDB" id="A0A926HT59"/>
<protein>
    <submittedName>
        <fullName evidence="1">HD domain-containing protein</fullName>
    </submittedName>
</protein>
<dbReference type="PANTHER" id="PTHR46246:SF1">
    <property type="entry name" value="GUANOSINE-3',5'-BIS(DIPHOSPHATE) 3'-PYROPHOSPHOHYDROLASE MESH1"/>
    <property type="match status" value="1"/>
</dbReference>
<evidence type="ECO:0000313" key="2">
    <source>
        <dbReference type="Proteomes" id="UP000620366"/>
    </source>
</evidence>
<comment type="caution">
    <text evidence="1">The sequence shown here is derived from an EMBL/GenBank/DDBJ whole genome shotgun (WGS) entry which is preliminary data.</text>
</comment>
<evidence type="ECO:0000313" key="1">
    <source>
        <dbReference type="EMBL" id="MBC8535534.1"/>
    </source>
</evidence>
<sequence length="149" mass="16920">MIYTPLTNKAMRIAYAAHQGQTDKSGQPYIFHPYHLAEQMTDEVTICVALLHDVAEDTDVTLQELAQEFPKEIVEALRLLTHTVDMDYFDYVRAICKNPVAKAVKLADLAHNADESRFSGCKDVEEAQFILRREKYSKVRAILEGSDTD</sequence>
<proteinExistence type="predicted"/>
<dbReference type="Proteomes" id="UP000620366">
    <property type="component" value="Unassembled WGS sequence"/>
</dbReference>
<keyword evidence="2" id="KW-1185">Reference proteome</keyword>
<dbReference type="RefSeq" id="WP_249299261.1">
    <property type="nucleotide sequence ID" value="NZ_JACRSP010000001.1"/>
</dbReference>
<dbReference type="SUPFAM" id="SSF109604">
    <property type="entry name" value="HD-domain/PDEase-like"/>
    <property type="match status" value="1"/>
</dbReference>
<dbReference type="InterPro" id="IPR052194">
    <property type="entry name" value="MESH1"/>
</dbReference>
<organism evidence="1 2">
    <name type="scientific">Feifania hominis</name>
    <dbReference type="NCBI Taxonomy" id="2763660"/>
    <lineage>
        <taxon>Bacteria</taxon>
        <taxon>Bacillati</taxon>
        <taxon>Bacillota</taxon>
        <taxon>Clostridia</taxon>
        <taxon>Eubacteriales</taxon>
        <taxon>Feifaniaceae</taxon>
        <taxon>Feifania</taxon>
    </lineage>
</organism>
<reference evidence="1" key="1">
    <citation type="submission" date="2020-08" db="EMBL/GenBank/DDBJ databases">
        <title>Genome public.</title>
        <authorList>
            <person name="Liu C."/>
            <person name="Sun Q."/>
        </authorList>
    </citation>
    <scope>NUCLEOTIDE SEQUENCE</scope>
    <source>
        <strain evidence="1">BX7</strain>
    </source>
</reference>